<dbReference type="STRING" id="568860.SAMN05421811_101772"/>
<dbReference type="InterPro" id="IPR003594">
    <property type="entry name" value="HATPase_dom"/>
</dbReference>
<dbReference type="InterPro" id="IPR036890">
    <property type="entry name" value="HATPase_C_sf"/>
</dbReference>
<sequence length="138" mass="14751">MTALKQFPATEISVFRAREWARSLLSPGAPRPVLDDALLLLSEVVTNAITHSDSGRAPAGVVTVRIARIGTAVQVEVTDAGSSTSAPAVQAPTLDDDTGRGLWMVVMLADSWGSEHDENHGKVWFLLTGRELRGDGKM</sequence>
<dbReference type="AlphaFoldDB" id="A0A1I0AEM0"/>
<proteinExistence type="predicted"/>
<dbReference type="InterPro" id="IPR050267">
    <property type="entry name" value="Anti-sigma-factor_SerPK"/>
</dbReference>
<reference evidence="3 4" key="1">
    <citation type="submission" date="2016-10" db="EMBL/GenBank/DDBJ databases">
        <authorList>
            <person name="de Groot N.N."/>
        </authorList>
    </citation>
    <scope>NUCLEOTIDE SEQUENCE [LARGE SCALE GENOMIC DNA]</scope>
    <source>
        <strain evidence="3 4">CGMCC 4.5598</strain>
    </source>
</reference>
<keyword evidence="1" id="KW-0723">Serine/threonine-protein kinase</keyword>
<dbReference type="EMBL" id="FOHX01000001">
    <property type="protein sequence ID" value="SES92698.1"/>
    <property type="molecule type" value="Genomic_DNA"/>
</dbReference>
<evidence type="ECO:0000259" key="2">
    <source>
        <dbReference type="Pfam" id="PF13581"/>
    </source>
</evidence>
<evidence type="ECO:0000313" key="3">
    <source>
        <dbReference type="EMBL" id="SES92698.1"/>
    </source>
</evidence>
<evidence type="ECO:0000256" key="1">
    <source>
        <dbReference type="ARBA" id="ARBA00022527"/>
    </source>
</evidence>
<dbReference type="PANTHER" id="PTHR35526">
    <property type="entry name" value="ANTI-SIGMA-F FACTOR RSBW-RELATED"/>
    <property type="match status" value="1"/>
</dbReference>
<name>A0A1I0AEM0_9ACTN</name>
<gene>
    <name evidence="3" type="ORF">SAMN05421811_101772</name>
</gene>
<keyword evidence="3" id="KW-0808">Transferase</keyword>
<dbReference type="PANTHER" id="PTHR35526:SF3">
    <property type="entry name" value="ANTI-SIGMA-F FACTOR RSBW"/>
    <property type="match status" value="1"/>
</dbReference>
<protein>
    <submittedName>
        <fullName evidence="3">Anti-sigma regulatory factor (Ser/Thr protein kinase)</fullName>
    </submittedName>
</protein>
<evidence type="ECO:0000313" key="4">
    <source>
        <dbReference type="Proteomes" id="UP000199361"/>
    </source>
</evidence>
<dbReference type="CDD" id="cd16936">
    <property type="entry name" value="HATPase_RsbW-like"/>
    <property type="match status" value="1"/>
</dbReference>
<dbReference type="Gene3D" id="3.30.565.10">
    <property type="entry name" value="Histidine kinase-like ATPase, C-terminal domain"/>
    <property type="match status" value="1"/>
</dbReference>
<keyword evidence="3" id="KW-0418">Kinase</keyword>
<dbReference type="Proteomes" id="UP000199361">
    <property type="component" value="Unassembled WGS sequence"/>
</dbReference>
<keyword evidence="4" id="KW-1185">Reference proteome</keyword>
<dbReference type="Pfam" id="PF13581">
    <property type="entry name" value="HATPase_c_2"/>
    <property type="match status" value="1"/>
</dbReference>
<feature type="domain" description="Histidine kinase/HSP90-like ATPase" evidence="2">
    <location>
        <begin position="7"/>
        <end position="122"/>
    </location>
</feature>
<organism evidence="3 4">
    <name type="scientific">Nonomuraea wenchangensis</name>
    <dbReference type="NCBI Taxonomy" id="568860"/>
    <lineage>
        <taxon>Bacteria</taxon>
        <taxon>Bacillati</taxon>
        <taxon>Actinomycetota</taxon>
        <taxon>Actinomycetes</taxon>
        <taxon>Streptosporangiales</taxon>
        <taxon>Streptosporangiaceae</taxon>
        <taxon>Nonomuraea</taxon>
    </lineage>
</organism>
<accession>A0A1I0AEM0</accession>
<dbReference type="SUPFAM" id="SSF55874">
    <property type="entry name" value="ATPase domain of HSP90 chaperone/DNA topoisomerase II/histidine kinase"/>
    <property type="match status" value="1"/>
</dbReference>
<dbReference type="GO" id="GO:0004674">
    <property type="term" value="F:protein serine/threonine kinase activity"/>
    <property type="evidence" value="ECO:0007669"/>
    <property type="project" value="UniProtKB-KW"/>
</dbReference>